<feature type="domain" description="Aminoacyl-tRNA synthetase class Ia" evidence="11">
    <location>
        <begin position="71"/>
        <end position="138"/>
    </location>
</feature>
<evidence type="ECO:0000256" key="1">
    <source>
        <dbReference type="ARBA" id="ARBA00005594"/>
    </source>
</evidence>
<dbReference type="GO" id="GO:0005524">
    <property type="term" value="F:ATP binding"/>
    <property type="evidence" value="ECO:0007669"/>
    <property type="project" value="UniProtKB-KW"/>
</dbReference>
<dbReference type="OrthoDB" id="10249672at2759"/>
<comment type="similarity">
    <text evidence="1 10">Belongs to the class-I aminoacyl-tRNA synthetase family.</text>
</comment>
<dbReference type="EC" id="6.1.1.4" evidence="2"/>
<dbReference type="InterPro" id="IPR055416">
    <property type="entry name" value="RBD_LARS1"/>
</dbReference>
<evidence type="ECO:0000256" key="10">
    <source>
        <dbReference type="RuleBase" id="RU363035"/>
    </source>
</evidence>
<accession>A0A9P6T746</accession>
<comment type="catalytic activity">
    <reaction evidence="9">
        <text>tRNA(Leu) + L-leucine + ATP = L-leucyl-tRNA(Leu) + AMP + diphosphate</text>
        <dbReference type="Rhea" id="RHEA:11688"/>
        <dbReference type="Rhea" id="RHEA-COMP:9613"/>
        <dbReference type="Rhea" id="RHEA-COMP:9622"/>
        <dbReference type="ChEBI" id="CHEBI:30616"/>
        <dbReference type="ChEBI" id="CHEBI:33019"/>
        <dbReference type="ChEBI" id="CHEBI:57427"/>
        <dbReference type="ChEBI" id="CHEBI:78442"/>
        <dbReference type="ChEBI" id="CHEBI:78494"/>
        <dbReference type="ChEBI" id="CHEBI:456215"/>
        <dbReference type="EC" id="6.1.1.4"/>
    </reaction>
</comment>
<dbReference type="Gene3D" id="3.40.50.620">
    <property type="entry name" value="HUPs"/>
    <property type="match status" value="1"/>
</dbReference>
<evidence type="ECO:0000313" key="14">
    <source>
        <dbReference type="EMBL" id="KAG0141652.1"/>
    </source>
</evidence>
<evidence type="ECO:0000256" key="6">
    <source>
        <dbReference type="ARBA" id="ARBA00022917"/>
    </source>
</evidence>
<evidence type="ECO:0000256" key="3">
    <source>
        <dbReference type="ARBA" id="ARBA00022598"/>
    </source>
</evidence>
<dbReference type="InterPro" id="IPR009080">
    <property type="entry name" value="tRNAsynth_Ia_anticodon-bd"/>
</dbReference>
<dbReference type="SUPFAM" id="SSF47323">
    <property type="entry name" value="Anticodon-binding domain of a subclass of class I aminoacyl-tRNA synthetases"/>
    <property type="match status" value="1"/>
</dbReference>
<dbReference type="Pfam" id="PF08264">
    <property type="entry name" value="Anticodon_1"/>
    <property type="match status" value="1"/>
</dbReference>
<dbReference type="PANTHER" id="PTHR45794:SF1">
    <property type="entry name" value="LEUCINE--TRNA LIGASE, CYTOPLASMIC"/>
    <property type="match status" value="1"/>
</dbReference>
<dbReference type="SUPFAM" id="SSF52374">
    <property type="entry name" value="Nucleotidylyl transferase"/>
    <property type="match status" value="1"/>
</dbReference>
<protein>
    <recommendedName>
        <fullName evidence="2">leucine--tRNA ligase</fullName>
        <ecNumber evidence="2">6.1.1.4</ecNumber>
    </recommendedName>
    <alternativeName>
        <fullName evidence="8">Leucyl-tRNA synthetase</fullName>
    </alternativeName>
</protein>
<feature type="domain" description="Leucine--tRNA ligase RagD-binding" evidence="13">
    <location>
        <begin position="997"/>
        <end position="1066"/>
    </location>
</feature>
<evidence type="ECO:0000259" key="11">
    <source>
        <dbReference type="Pfam" id="PF00133"/>
    </source>
</evidence>
<keyword evidence="5 10" id="KW-0067">ATP-binding</keyword>
<dbReference type="Pfam" id="PF00133">
    <property type="entry name" value="tRNA-synt_1"/>
    <property type="match status" value="2"/>
</dbReference>
<keyword evidence="6 10" id="KW-0648">Protein biosynthesis</keyword>
<dbReference type="InterPro" id="IPR013155">
    <property type="entry name" value="M/V/L/I-tRNA-synth_anticd-bd"/>
</dbReference>
<feature type="domain" description="Methionyl/Valyl/Leucyl/Isoleucyl-tRNA synthetase anticodon-binding" evidence="12">
    <location>
        <begin position="840"/>
        <end position="962"/>
    </location>
</feature>
<evidence type="ECO:0000256" key="8">
    <source>
        <dbReference type="ARBA" id="ARBA00030520"/>
    </source>
</evidence>
<proteinExistence type="inferred from homology"/>
<dbReference type="Gene3D" id="3.90.740.10">
    <property type="entry name" value="Valyl/Leucyl/Isoleucyl-tRNA synthetase, editing domain"/>
    <property type="match status" value="1"/>
</dbReference>
<gene>
    <name evidence="14" type="ORF">CROQUDRAFT_663551</name>
</gene>
<dbReference type="CDD" id="cd07959">
    <property type="entry name" value="Anticodon_Ia_Leu_AEc"/>
    <property type="match status" value="1"/>
</dbReference>
<dbReference type="GO" id="GO:0004823">
    <property type="term" value="F:leucine-tRNA ligase activity"/>
    <property type="evidence" value="ECO:0007669"/>
    <property type="project" value="UniProtKB-EC"/>
</dbReference>
<evidence type="ECO:0000259" key="13">
    <source>
        <dbReference type="Pfam" id="PF24810"/>
    </source>
</evidence>
<dbReference type="Gene3D" id="1.10.730.10">
    <property type="entry name" value="Isoleucyl-tRNA Synthetase, Domain 1"/>
    <property type="match status" value="1"/>
</dbReference>
<dbReference type="PANTHER" id="PTHR45794">
    <property type="entry name" value="LEUCYL-TRNA SYNTHETASE"/>
    <property type="match status" value="1"/>
</dbReference>
<evidence type="ECO:0000256" key="7">
    <source>
        <dbReference type="ARBA" id="ARBA00023146"/>
    </source>
</evidence>
<dbReference type="InterPro" id="IPR001412">
    <property type="entry name" value="aa-tRNA-synth_I_CS"/>
</dbReference>
<dbReference type="SUPFAM" id="SSF50677">
    <property type="entry name" value="ValRS/IleRS/LeuRS editing domain"/>
    <property type="match status" value="1"/>
</dbReference>
<dbReference type="FunFam" id="3.90.740.10:FF:000001">
    <property type="entry name" value="Leucine--tRNA ligase, cytoplasmic"/>
    <property type="match status" value="1"/>
</dbReference>
<dbReference type="NCBIfam" id="TIGR00395">
    <property type="entry name" value="leuS_arch"/>
    <property type="match status" value="1"/>
</dbReference>
<evidence type="ECO:0000313" key="15">
    <source>
        <dbReference type="Proteomes" id="UP000886653"/>
    </source>
</evidence>
<dbReference type="GO" id="GO:0002161">
    <property type="term" value="F:aminoacyl-tRNA deacylase activity"/>
    <property type="evidence" value="ECO:0007669"/>
    <property type="project" value="InterPro"/>
</dbReference>
<dbReference type="EMBL" id="MU167377">
    <property type="protein sequence ID" value="KAG0141652.1"/>
    <property type="molecule type" value="Genomic_DNA"/>
</dbReference>
<dbReference type="GO" id="GO:0006429">
    <property type="term" value="P:leucyl-tRNA aminoacylation"/>
    <property type="evidence" value="ECO:0007669"/>
    <property type="project" value="InterPro"/>
</dbReference>
<keyword evidence="4 10" id="KW-0547">Nucleotide-binding</keyword>
<organism evidence="14 15">
    <name type="scientific">Cronartium quercuum f. sp. fusiforme G11</name>
    <dbReference type="NCBI Taxonomy" id="708437"/>
    <lineage>
        <taxon>Eukaryota</taxon>
        <taxon>Fungi</taxon>
        <taxon>Dikarya</taxon>
        <taxon>Basidiomycota</taxon>
        <taxon>Pucciniomycotina</taxon>
        <taxon>Pucciniomycetes</taxon>
        <taxon>Pucciniales</taxon>
        <taxon>Coleosporiaceae</taxon>
        <taxon>Cronartium</taxon>
    </lineage>
</organism>
<keyword evidence="3 10" id="KW-0436">Ligase</keyword>
<dbReference type="InterPro" id="IPR009008">
    <property type="entry name" value="Val/Leu/Ile-tRNA-synth_edit"/>
</dbReference>
<keyword evidence="7 10" id="KW-0030">Aminoacyl-tRNA synthetase</keyword>
<dbReference type="InterPro" id="IPR002300">
    <property type="entry name" value="aa-tRNA-synth_Ia"/>
</dbReference>
<evidence type="ECO:0000256" key="2">
    <source>
        <dbReference type="ARBA" id="ARBA00013164"/>
    </source>
</evidence>
<dbReference type="Pfam" id="PF24810">
    <property type="entry name" value="RBD_LARS1"/>
    <property type="match status" value="1"/>
</dbReference>
<dbReference type="PROSITE" id="PS00178">
    <property type="entry name" value="AA_TRNA_LIGASE_I"/>
    <property type="match status" value="1"/>
</dbReference>
<sequence length="1144" mass="128636">MASTTGKQSVQALMEQKQKEATLDMGGNFAKRDDLIGFEKKAQEKWAQMKVFETDSPHADDPSLKDLSNDELRQKYPKFFGTFPYPYMNGSLHLGHAFTISKIEFAVGFERMRGRRALFPVGWHATGMPIKSASDKIVRELEMFGNDLSNFVDPNSVVEEASTTEVKAESEGADKSKAKKGKIQAKSTGLQYQFQIMESIGVKRDEIIKFADPQYWLTYFPPIAKDDLNALGARVDWRRSFITTDINPYYDAFVRWQMNRLRDKGYVKFGERYTVYSPKDGQPCMDHDRASGERMGPQEYTCIKMKVIKWGPSASSLKDNVVGKDVYFVAATLRPETMYGQTNCFVGPAIQYGLFEAKDGSLYLCTERAARNMSFQNLTSTRGVAPQVASLSGQELIGTQIHAPNGVHQAVYILPMDTVLATKGTGVVTSVPSDSPDDYINLMHLRKKAAYFKIDPAWIAFDPVPVLTTEEFGDMSAPKLVEMLKIDSPKDSIKLAEAKERAYKAGFYQGKMLVGKYAGEPVEKAKAKVREDMIAQGLAFAYSEPEGQIVSRSGDECVVALCDQWYLDYGEPAWQAKAFKLLERMNIRDPSTKKKFQEDLDWLHQWACARSYGLGSKLPWDPQFLVESLSDSTIYMAYYTISHLLHGPSPGEKGDIFGKTTGPLGVTADQMSDEVWDYVFGTDEIPFPSGPVKPGVRALPKEKADIMRREFRYFYPMDVRSSGKDLISNHLSFCIYVHTALFDEQFWPRTMRANGHLMLNGKKMSKSTGNSLTLRDSLQKFGADATRVALADAGDGFDDANFEELSANASILRLHTLAEWSKDVIANNSSFRSGKYNLFDQIFENEINLAITKTYRAYEESMYKEAQKAGLYELLGARDWYRDFTAEEGGMHADLLKYYVRVQALLITPITPHFSEHIWSDILGEPDTVQRARFPTPSREIERGVIDAAEYVKETVRKIRTTELALGKRKAKAKGSAGPGSQLTFDPSKPKALRIFVSKEFPEWQSQCVDILAQNFDASTGLIDEKALRARLEKEGLFKGKKTMPFVMAMKTRIRDLGATALQRALNFDETDVLERSLGYLKRTLKYEHIELESTSEASKKVKAFEDPSQTDDLTKVGDREGYNLAIIEAAEPGSPAFVVYNVS</sequence>
<reference evidence="14" key="1">
    <citation type="submission" date="2013-11" db="EMBL/GenBank/DDBJ databases">
        <title>Genome sequence of the fusiform rust pathogen reveals effectors for host alternation and coevolution with pine.</title>
        <authorList>
            <consortium name="DOE Joint Genome Institute"/>
            <person name="Smith K."/>
            <person name="Pendleton A."/>
            <person name="Kubisiak T."/>
            <person name="Anderson C."/>
            <person name="Salamov A."/>
            <person name="Aerts A."/>
            <person name="Riley R."/>
            <person name="Clum A."/>
            <person name="Lindquist E."/>
            <person name="Ence D."/>
            <person name="Campbell M."/>
            <person name="Kronenberg Z."/>
            <person name="Feau N."/>
            <person name="Dhillon B."/>
            <person name="Hamelin R."/>
            <person name="Burleigh J."/>
            <person name="Smith J."/>
            <person name="Yandell M."/>
            <person name="Nelson C."/>
            <person name="Grigoriev I."/>
            <person name="Davis J."/>
        </authorList>
    </citation>
    <scope>NUCLEOTIDE SEQUENCE</scope>
    <source>
        <strain evidence="14">G11</strain>
    </source>
</reference>
<evidence type="ECO:0000259" key="12">
    <source>
        <dbReference type="Pfam" id="PF08264"/>
    </source>
</evidence>
<evidence type="ECO:0000256" key="9">
    <source>
        <dbReference type="ARBA" id="ARBA00047469"/>
    </source>
</evidence>
<dbReference type="AlphaFoldDB" id="A0A9P6T746"/>
<dbReference type="Proteomes" id="UP000886653">
    <property type="component" value="Unassembled WGS sequence"/>
</dbReference>
<comment type="caution">
    <text evidence="14">The sequence shown here is derived from an EMBL/GenBank/DDBJ whole genome shotgun (WGS) entry which is preliminary data.</text>
</comment>
<evidence type="ECO:0000256" key="5">
    <source>
        <dbReference type="ARBA" id="ARBA00022840"/>
    </source>
</evidence>
<keyword evidence="15" id="KW-1185">Reference proteome</keyword>
<dbReference type="InterPro" id="IPR004493">
    <property type="entry name" value="Leu-tRNA-synth_Ia_arc/euk"/>
</dbReference>
<name>A0A9P6T746_9BASI</name>
<feature type="domain" description="Aminoacyl-tRNA synthetase class Ia" evidence="11">
    <location>
        <begin position="216"/>
        <end position="801"/>
    </location>
</feature>
<evidence type="ECO:0000256" key="4">
    <source>
        <dbReference type="ARBA" id="ARBA00022741"/>
    </source>
</evidence>
<dbReference type="InterPro" id="IPR014729">
    <property type="entry name" value="Rossmann-like_a/b/a_fold"/>
</dbReference>